<protein>
    <recommendedName>
        <fullName evidence="9">Major facilitator superfamily (MFS) profile domain-containing protein</fullName>
    </recommendedName>
</protein>
<reference evidence="10 11" key="1">
    <citation type="submission" date="2013-03" db="EMBL/GenBank/DDBJ databases">
        <title>The Genome Sequence of Exophiala aquamarina CBS 119918.</title>
        <authorList>
            <consortium name="The Broad Institute Genomics Platform"/>
            <person name="Cuomo C."/>
            <person name="de Hoog S."/>
            <person name="Gorbushina A."/>
            <person name="Walker B."/>
            <person name="Young S.K."/>
            <person name="Zeng Q."/>
            <person name="Gargeya S."/>
            <person name="Fitzgerald M."/>
            <person name="Haas B."/>
            <person name="Abouelleil A."/>
            <person name="Allen A.W."/>
            <person name="Alvarado L."/>
            <person name="Arachchi H.M."/>
            <person name="Berlin A.M."/>
            <person name="Chapman S.B."/>
            <person name="Gainer-Dewar J."/>
            <person name="Goldberg J."/>
            <person name="Griggs A."/>
            <person name="Gujja S."/>
            <person name="Hansen M."/>
            <person name="Howarth C."/>
            <person name="Imamovic A."/>
            <person name="Ireland A."/>
            <person name="Larimer J."/>
            <person name="McCowan C."/>
            <person name="Murphy C."/>
            <person name="Pearson M."/>
            <person name="Poon T.W."/>
            <person name="Priest M."/>
            <person name="Roberts A."/>
            <person name="Saif S."/>
            <person name="Shea T."/>
            <person name="Sisk P."/>
            <person name="Sykes S."/>
            <person name="Wortman J."/>
            <person name="Nusbaum C."/>
            <person name="Birren B."/>
        </authorList>
    </citation>
    <scope>NUCLEOTIDE SEQUENCE [LARGE SCALE GENOMIC DNA]</scope>
    <source>
        <strain evidence="10 11">CBS 119918</strain>
    </source>
</reference>
<evidence type="ECO:0000256" key="8">
    <source>
        <dbReference type="SAM" id="Phobius"/>
    </source>
</evidence>
<keyword evidence="3 7" id="KW-0813">Transport</keyword>
<dbReference type="InterPro" id="IPR050360">
    <property type="entry name" value="MFS_Sugar_Transporters"/>
</dbReference>
<feature type="transmembrane region" description="Helical" evidence="8">
    <location>
        <begin position="346"/>
        <end position="367"/>
    </location>
</feature>
<feature type="transmembrane region" description="Helical" evidence="8">
    <location>
        <begin position="477"/>
        <end position="498"/>
    </location>
</feature>
<evidence type="ECO:0000313" key="10">
    <source>
        <dbReference type="EMBL" id="KEF59375.1"/>
    </source>
</evidence>
<evidence type="ECO:0000256" key="7">
    <source>
        <dbReference type="RuleBase" id="RU003346"/>
    </source>
</evidence>
<dbReference type="InterPro" id="IPR005829">
    <property type="entry name" value="Sugar_transporter_CS"/>
</dbReference>
<evidence type="ECO:0000256" key="1">
    <source>
        <dbReference type="ARBA" id="ARBA00004141"/>
    </source>
</evidence>
<evidence type="ECO:0000313" key="11">
    <source>
        <dbReference type="Proteomes" id="UP000027920"/>
    </source>
</evidence>
<dbReference type="PANTHER" id="PTHR48022:SF78">
    <property type="entry name" value="MONOSACCHARIDE TRANSPORTER, PUTATIVE (AFU_ORTHOLOGUE AFUA_2G02110)-RELATED"/>
    <property type="match status" value="1"/>
</dbReference>
<dbReference type="HOGENOM" id="CLU_001265_30_3_1"/>
<comment type="subcellular location">
    <subcellularLocation>
        <location evidence="1">Membrane</location>
        <topology evidence="1">Multi-pass membrane protein</topology>
    </subcellularLocation>
</comment>
<keyword evidence="4 8" id="KW-0812">Transmembrane</keyword>
<dbReference type="PRINTS" id="PR00171">
    <property type="entry name" value="SUGRTRNSPORT"/>
</dbReference>
<feature type="transmembrane region" description="Helical" evidence="8">
    <location>
        <begin position="215"/>
        <end position="239"/>
    </location>
</feature>
<evidence type="ECO:0000259" key="9">
    <source>
        <dbReference type="PROSITE" id="PS50850"/>
    </source>
</evidence>
<dbReference type="SUPFAM" id="SSF103473">
    <property type="entry name" value="MFS general substrate transporter"/>
    <property type="match status" value="1"/>
</dbReference>
<keyword evidence="6 8" id="KW-0472">Membrane</keyword>
<feature type="domain" description="Major facilitator superfamily (MFS) profile" evidence="9">
    <location>
        <begin position="53"/>
        <end position="501"/>
    </location>
</feature>
<dbReference type="VEuPathDB" id="FungiDB:A1O9_04219"/>
<dbReference type="Pfam" id="PF00083">
    <property type="entry name" value="Sugar_tr"/>
    <property type="match status" value="1"/>
</dbReference>
<dbReference type="PROSITE" id="PS50850">
    <property type="entry name" value="MFS"/>
    <property type="match status" value="1"/>
</dbReference>
<evidence type="ECO:0000256" key="6">
    <source>
        <dbReference type="ARBA" id="ARBA00023136"/>
    </source>
</evidence>
<evidence type="ECO:0000256" key="4">
    <source>
        <dbReference type="ARBA" id="ARBA00022692"/>
    </source>
</evidence>
<evidence type="ECO:0000256" key="3">
    <source>
        <dbReference type="ARBA" id="ARBA00022448"/>
    </source>
</evidence>
<dbReference type="PANTHER" id="PTHR48022">
    <property type="entry name" value="PLASTIDIC GLUCOSE TRANSPORTER 4"/>
    <property type="match status" value="1"/>
</dbReference>
<dbReference type="AlphaFoldDB" id="A0A072PV12"/>
<dbReference type="EMBL" id="AMGV01000003">
    <property type="protein sequence ID" value="KEF59375.1"/>
    <property type="molecule type" value="Genomic_DNA"/>
</dbReference>
<dbReference type="GO" id="GO:0016020">
    <property type="term" value="C:membrane"/>
    <property type="evidence" value="ECO:0007669"/>
    <property type="project" value="UniProtKB-SubCell"/>
</dbReference>
<dbReference type="InterPro" id="IPR020846">
    <property type="entry name" value="MFS_dom"/>
</dbReference>
<name>A0A072PV12_9EURO</name>
<dbReference type="InterPro" id="IPR036259">
    <property type="entry name" value="MFS_trans_sf"/>
</dbReference>
<organism evidence="10 11">
    <name type="scientific">Exophiala aquamarina CBS 119918</name>
    <dbReference type="NCBI Taxonomy" id="1182545"/>
    <lineage>
        <taxon>Eukaryota</taxon>
        <taxon>Fungi</taxon>
        <taxon>Dikarya</taxon>
        <taxon>Ascomycota</taxon>
        <taxon>Pezizomycotina</taxon>
        <taxon>Eurotiomycetes</taxon>
        <taxon>Chaetothyriomycetidae</taxon>
        <taxon>Chaetothyriales</taxon>
        <taxon>Herpotrichiellaceae</taxon>
        <taxon>Exophiala</taxon>
    </lineage>
</organism>
<comment type="similarity">
    <text evidence="2 7">Belongs to the major facilitator superfamily. Sugar transporter (TC 2.A.1.1) family.</text>
</comment>
<dbReference type="GeneID" id="25279152"/>
<dbReference type="InterPro" id="IPR005828">
    <property type="entry name" value="MFS_sugar_transport-like"/>
</dbReference>
<sequence length="562" mass="60926">MPSAQPTPTSHAIVSSVDQNAFRPEPKWASFIPGGYSHQRAIGLTGKPLIWVILAVSGCAILFFGYDAGVMALVNVNPDYLRNMGTTSGTSRDAAANGGLVSLWFGGFLIGAILVGLYADKIGRLKTMIVGCAWAAFGAALQASAQNFTWMAFARIIGGIGCGHLNAVVPIWTSELADAHLRGAFVAVEFTLAVGGICGVYWIEYACLKTQGAGFAWRFPLALQIVFLIILVLVVPFMVESPRHLAATARYHEARHVLQKARLNPSPEKIEAEMTEILDAIRLEARSTSKSYWSMLFTKDHLHTRRRLLLGAGVQVMQKFTGIDFITTYAPQMFALSGYSGTKSDILAGGNLISYTASLALSIYLIDRVGRRKLMLIGCSVMGVLLIVGGVLAHLVNKNEANEAQAQKFGAGVAAVLYLYTFAYGSTWLTVCWVYPTEIFPLASRAKGVAFATIAFSIAGGIVNEITPYLIKAIGFWIFILFAFVNFGMLVPIFLFYIETAGRHLEDLDLLFAGNSNIAWRAEKEYEAEKTSLDKEKAILGPSVEQAEEIVEGGSKGVCVET</sequence>
<dbReference type="Proteomes" id="UP000027920">
    <property type="component" value="Unassembled WGS sequence"/>
</dbReference>
<accession>A0A072PV12</accession>
<dbReference type="RefSeq" id="XP_013261965.1">
    <property type="nucleotide sequence ID" value="XM_013406511.1"/>
</dbReference>
<feature type="transmembrane region" description="Helical" evidence="8">
    <location>
        <begin position="374"/>
        <end position="396"/>
    </location>
</feature>
<dbReference type="GO" id="GO:0005351">
    <property type="term" value="F:carbohydrate:proton symporter activity"/>
    <property type="evidence" value="ECO:0007669"/>
    <property type="project" value="TreeGrafter"/>
</dbReference>
<dbReference type="PROSITE" id="PS00216">
    <property type="entry name" value="SUGAR_TRANSPORT_1"/>
    <property type="match status" value="1"/>
</dbReference>
<proteinExistence type="inferred from homology"/>
<feature type="transmembrane region" description="Helical" evidence="8">
    <location>
        <begin position="416"/>
        <end position="436"/>
    </location>
</feature>
<comment type="caution">
    <text evidence="10">The sequence shown here is derived from an EMBL/GenBank/DDBJ whole genome shotgun (WGS) entry which is preliminary data.</text>
</comment>
<dbReference type="NCBIfam" id="TIGR00879">
    <property type="entry name" value="SP"/>
    <property type="match status" value="1"/>
</dbReference>
<feature type="transmembrane region" description="Helical" evidence="8">
    <location>
        <begin position="94"/>
        <end position="118"/>
    </location>
</feature>
<gene>
    <name evidence="10" type="ORF">A1O9_04219</name>
</gene>
<dbReference type="OrthoDB" id="2544694at2759"/>
<keyword evidence="5 8" id="KW-1133">Transmembrane helix</keyword>
<evidence type="ECO:0000256" key="5">
    <source>
        <dbReference type="ARBA" id="ARBA00022989"/>
    </source>
</evidence>
<dbReference type="Gene3D" id="1.20.1250.20">
    <property type="entry name" value="MFS general substrate transporter like domains"/>
    <property type="match status" value="1"/>
</dbReference>
<feature type="transmembrane region" description="Helical" evidence="8">
    <location>
        <begin position="49"/>
        <end position="74"/>
    </location>
</feature>
<feature type="transmembrane region" description="Helical" evidence="8">
    <location>
        <begin position="184"/>
        <end position="203"/>
    </location>
</feature>
<feature type="transmembrane region" description="Helical" evidence="8">
    <location>
        <begin position="448"/>
        <end position="471"/>
    </location>
</feature>
<feature type="transmembrane region" description="Helical" evidence="8">
    <location>
        <begin position="150"/>
        <end position="172"/>
    </location>
</feature>
<dbReference type="InterPro" id="IPR003663">
    <property type="entry name" value="Sugar/inositol_transpt"/>
</dbReference>
<keyword evidence="11" id="KW-1185">Reference proteome</keyword>
<evidence type="ECO:0000256" key="2">
    <source>
        <dbReference type="ARBA" id="ARBA00010992"/>
    </source>
</evidence>